<sequence>MPESNGLDQCLNQFNVDSIHIQFRVRTRTRTTTCRTEIKGSNHLTYSYSGHRNLNLNFHFSSVGFLDNGESRVFKTHHVAASATFFGAKMWIYLPPLHHPPHPFLLVFLCRDLNRILNVAQLPNF</sequence>
<evidence type="ECO:0000313" key="1">
    <source>
        <dbReference type="EMBL" id="CAK9320286.1"/>
    </source>
</evidence>
<keyword evidence="2" id="KW-1185">Reference proteome</keyword>
<evidence type="ECO:0000313" key="2">
    <source>
        <dbReference type="Proteomes" id="UP001642487"/>
    </source>
</evidence>
<protein>
    <submittedName>
        <fullName evidence="1">Uncharacterized protein</fullName>
    </submittedName>
</protein>
<reference evidence="1 2" key="1">
    <citation type="submission" date="2024-03" db="EMBL/GenBank/DDBJ databases">
        <authorList>
            <person name="Gkanogiannis A."/>
            <person name="Becerra Lopez-Lavalle L."/>
        </authorList>
    </citation>
    <scope>NUCLEOTIDE SEQUENCE [LARGE SCALE GENOMIC DNA]</scope>
</reference>
<accession>A0ABP0YML2</accession>
<gene>
    <name evidence="1" type="ORF">CITCOLO1_LOCUS12334</name>
</gene>
<name>A0ABP0YML2_9ROSI</name>
<organism evidence="1 2">
    <name type="scientific">Citrullus colocynthis</name>
    <name type="common">colocynth</name>
    <dbReference type="NCBI Taxonomy" id="252529"/>
    <lineage>
        <taxon>Eukaryota</taxon>
        <taxon>Viridiplantae</taxon>
        <taxon>Streptophyta</taxon>
        <taxon>Embryophyta</taxon>
        <taxon>Tracheophyta</taxon>
        <taxon>Spermatophyta</taxon>
        <taxon>Magnoliopsida</taxon>
        <taxon>eudicotyledons</taxon>
        <taxon>Gunneridae</taxon>
        <taxon>Pentapetalae</taxon>
        <taxon>rosids</taxon>
        <taxon>fabids</taxon>
        <taxon>Cucurbitales</taxon>
        <taxon>Cucurbitaceae</taxon>
        <taxon>Benincaseae</taxon>
        <taxon>Citrullus</taxon>
    </lineage>
</organism>
<proteinExistence type="predicted"/>
<dbReference type="Proteomes" id="UP001642487">
    <property type="component" value="Chromosome 4"/>
</dbReference>
<dbReference type="EMBL" id="OZ021738">
    <property type="protein sequence ID" value="CAK9320286.1"/>
    <property type="molecule type" value="Genomic_DNA"/>
</dbReference>